<organism evidence="3 4">
    <name type="scientific">Roseburia porci</name>
    <dbReference type="NCBI Taxonomy" id="2605790"/>
    <lineage>
        <taxon>Bacteria</taxon>
        <taxon>Bacillati</taxon>
        <taxon>Bacillota</taxon>
        <taxon>Clostridia</taxon>
        <taxon>Lachnospirales</taxon>
        <taxon>Lachnospiraceae</taxon>
        <taxon>Roseburia</taxon>
    </lineage>
</organism>
<evidence type="ECO:0000313" key="3">
    <source>
        <dbReference type="EMBL" id="MST74794.1"/>
    </source>
</evidence>
<protein>
    <submittedName>
        <fullName evidence="3">Uncharacterized protein</fullName>
    </submittedName>
</protein>
<keyword evidence="4" id="KW-1185">Reference proteome</keyword>
<reference evidence="3 4" key="1">
    <citation type="submission" date="2019-08" db="EMBL/GenBank/DDBJ databases">
        <title>In-depth cultivation of the pig gut microbiome towards novel bacterial diversity and tailored functional studies.</title>
        <authorList>
            <person name="Wylensek D."/>
            <person name="Hitch T.C.A."/>
            <person name="Clavel T."/>
        </authorList>
    </citation>
    <scope>NUCLEOTIDE SEQUENCE [LARGE SCALE GENOMIC DNA]</scope>
    <source>
        <strain evidence="3 4">MUC/MUC-530-WT-4D</strain>
    </source>
</reference>
<gene>
    <name evidence="3" type="ORF">FYJ75_07030</name>
</gene>
<keyword evidence="1" id="KW-0472">Membrane</keyword>
<feature type="chain" id="PRO_5038798201" evidence="2">
    <location>
        <begin position="24"/>
        <end position="302"/>
    </location>
</feature>
<keyword evidence="2" id="KW-0732">Signal</keyword>
<feature type="signal peptide" evidence="2">
    <location>
        <begin position="1"/>
        <end position="23"/>
    </location>
</feature>
<keyword evidence="1" id="KW-0812">Transmembrane</keyword>
<keyword evidence="1" id="KW-1133">Transmembrane helix</keyword>
<dbReference type="EMBL" id="VUNI01000009">
    <property type="protein sequence ID" value="MST74794.1"/>
    <property type="molecule type" value="Genomic_DNA"/>
</dbReference>
<dbReference type="AlphaFoldDB" id="A0A6L5YQN3"/>
<name>A0A6L5YQN3_9FIRM</name>
<evidence type="ECO:0000313" key="4">
    <source>
        <dbReference type="Proteomes" id="UP000474024"/>
    </source>
</evidence>
<feature type="transmembrane region" description="Helical" evidence="1">
    <location>
        <begin position="270"/>
        <end position="292"/>
    </location>
</feature>
<comment type="caution">
    <text evidence="3">The sequence shown here is derived from an EMBL/GenBank/DDBJ whole genome shotgun (WGS) entry which is preliminary data.</text>
</comment>
<evidence type="ECO:0000256" key="1">
    <source>
        <dbReference type="SAM" id="Phobius"/>
    </source>
</evidence>
<dbReference type="Proteomes" id="UP000474024">
    <property type="component" value="Unassembled WGS sequence"/>
</dbReference>
<accession>A0A6L5YQN3</accession>
<evidence type="ECO:0000256" key="2">
    <source>
        <dbReference type="SAM" id="SignalP"/>
    </source>
</evidence>
<sequence>MKKIITFAIVLFVLMNHSFPVGASQTESVPPVSKEDILYYSEDYSEIKQLEAEIETDLSQYTGKPVKLTDDDYKQAFKIYVDSDLINLNSIREKDVLNTLESGNYVWFFPYLNQYDVTISRGLPLPEDSKTSLTIEEQQQVIENEGKWGIASYGESPHSFYIAYLKEKSIDWSSYSRVVFAGGLHGLQNPVAISFRNGEACDVISLGFTYDAIPDTSSSDENTVMFANENTEDEVYSYPDIIKHAREIDYPSDTSLTGGNGTYHNTNSSLPILIGIVVFITFAILSILILFLKKIRVSKGDF</sequence>
<proteinExistence type="predicted"/>
<dbReference type="RefSeq" id="WP_154429762.1">
    <property type="nucleotide sequence ID" value="NZ_VUNI01000009.1"/>
</dbReference>